<keyword evidence="6" id="KW-0067">ATP-binding</keyword>
<dbReference type="PANTHER" id="PTHR10196:SF69">
    <property type="entry name" value="GLYCEROL KINASE"/>
    <property type="match status" value="1"/>
</dbReference>
<evidence type="ECO:0000256" key="3">
    <source>
        <dbReference type="ARBA" id="ARBA00022741"/>
    </source>
</evidence>
<dbReference type="KEGG" id="phy:AJ81_09095"/>
<dbReference type="PANTHER" id="PTHR10196">
    <property type="entry name" value="SUGAR KINASE"/>
    <property type="match status" value="1"/>
</dbReference>
<dbReference type="InterPro" id="IPR018484">
    <property type="entry name" value="FGGY_N"/>
</dbReference>
<keyword evidence="12" id="KW-1185">Reference proteome</keyword>
<gene>
    <name evidence="11" type="primary">glpK</name>
    <name evidence="11" type="ORF">AJ81_09095</name>
</gene>
<dbReference type="CDD" id="cd07769">
    <property type="entry name" value="ASKHA_NBD_FGGY_GK"/>
    <property type="match status" value="1"/>
</dbReference>
<accession>A0A0X1KSR5</accession>
<evidence type="ECO:0000256" key="6">
    <source>
        <dbReference type="ARBA" id="ARBA00022840"/>
    </source>
</evidence>
<organism evidence="11 12">
    <name type="scientific">Pseudothermotoga hypogea DSM 11164 = NBRC 106472</name>
    <dbReference type="NCBI Taxonomy" id="1123384"/>
    <lineage>
        <taxon>Bacteria</taxon>
        <taxon>Thermotogati</taxon>
        <taxon>Thermotogota</taxon>
        <taxon>Thermotogae</taxon>
        <taxon>Thermotogales</taxon>
        <taxon>Thermotogaceae</taxon>
        <taxon>Pseudothermotoga</taxon>
    </lineage>
</organism>
<dbReference type="InterPro" id="IPR018483">
    <property type="entry name" value="Carb_kinase_FGGY_CS"/>
</dbReference>
<dbReference type="PROSITE" id="PS00445">
    <property type="entry name" value="FGGY_KINASES_2"/>
    <property type="match status" value="1"/>
</dbReference>
<dbReference type="EMBL" id="CP007141">
    <property type="protein sequence ID" value="AJC74304.1"/>
    <property type="molecule type" value="Genomic_DNA"/>
</dbReference>
<keyword evidence="4 8" id="KW-0418">Kinase</keyword>
<dbReference type="FunFam" id="3.30.420.40:FF:000008">
    <property type="entry name" value="Glycerol kinase"/>
    <property type="match status" value="1"/>
</dbReference>
<dbReference type="STRING" id="1123384.AJ81_09095"/>
<keyword evidence="2 8" id="KW-0808">Transferase</keyword>
<dbReference type="InterPro" id="IPR018485">
    <property type="entry name" value="FGGY_C"/>
</dbReference>
<dbReference type="GO" id="GO:0005524">
    <property type="term" value="F:ATP binding"/>
    <property type="evidence" value="ECO:0007669"/>
    <property type="project" value="UniProtKB-KW"/>
</dbReference>
<dbReference type="NCBIfam" id="NF000756">
    <property type="entry name" value="PRK00047.1"/>
    <property type="match status" value="1"/>
</dbReference>
<evidence type="ECO:0000313" key="11">
    <source>
        <dbReference type="EMBL" id="AJC74304.1"/>
    </source>
</evidence>
<dbReference type="Pfam" id="PF02782">
    <property type="entry name" value="FGGY_C"/>
    <property type="match status" value="1"/>
</dbReference>
<dbReference type="AlphaFoldDB" id="A0A0X1KSR5"/>
<dbReference type="InterPro" id="IPR000577">
    <property type="entry name" value="Carb_kinase_FGGY"/>
</dbReference>
<dbReference type="PATRIC" id="fig|1123384.7.peg.1827"/>
<feature type="domain" description="Carbohydrate kinase FGGY N-terminal" evidence="9">
    <location>
        <begin position="7"/>
        <end position="250"/>
    </location>
</feature>
<dbReference type="PaxDb" id="1123384-AJ81_09095"/>
<protein>
    <recommendedName>
        <fullName evidence="7">ATP:glycerol 3-phosphotransferase</fullName>
    </recommendedName>
</protein>
<evidence type="ECO:0000256" key="1">
    <source>
        <dbReference type="ARBA" id="ARBA00009156"/>
    </source>
</evidence>
<evidence type="ECO:0000256" key="8">
    <source>
        <dbReference type="RuleBase" id="RU003733"/>
    </source>
</evidence>
<feature type="domain" description="Carbohydrate kinase FGGY C-terminal" evidence="10">
    <location>
        <begin position="261"/>
        <end position="446"/>
    </location>
</feature>
<keyword evidence="3" id="KW-0547">Nucleotide-binding</keyword>
<proteinExistence type="inferred from homology"/>
<dbReference type="GO" id="GO:0019563">
    <property type="term" value="P:glycerol catabolic process"/>
    <property type="evidence" value="ECO:0007669"/>
    <property type="project" value="TreeGrafter"/>
</dbReference>
<evidence type="ECO:0000313" key="12">
    <source>
        <dbReference type="Proteomes" id="UP000077469"/>
    </source>
</evidence>
<name>A0A0X1KSR5_9THEM</name>
<dbReference type="Pfam" id="PF00370">
    <property type="entry name" value="FGGY_N"/>
    <property type="match status" value="1"/>
</dbReference>
<dbReference type="GO" id="GO:0004370">
    <property type="term" value="F:glycerol kinase activity"/>
    <property type="evidence" value="ECO:0007669"/>
    <property type="project" value="TreeGrafter"/>
</dbReference>
<evidence type="ECO:0000256" key="2">
    <source>
        <dbReference type="ARBA" id="ARBA00022679"/>
    </source>
</evidence>
<dbReference type="RefSeq" id="WP_031505358.1">
    <property type="nucleotide sequence ID" value="NC_022795.1"/>
</dbReference>
<comment type="similarity">
    <text evidence="1 8">Belongs to the FGGY kinase family.</text>
</comment>
<dbReference type="Gene3D" id="3.30.420.40">
    <property type="match status" value="2"/>
</dbReference>
<dbReference type="SUPFAM" id="SSF53067">
    <property type="entry name" value="Actin-like ATPase domain"/>
    <property type="match status" value="2"/>
</dbReference>
<evidence type="ECO:0000256" key="4">
    <source>
        <dbReference type="ARBA" id="ARBA00022777"/>
    </source>
</evidence>
<dbReference type="PROSITE" id="PS00933">
    <property type="entry name" value="FGGY_KINASES_1"/>
    <property type="match status" value="1"/>
</dbReference>
<dbReference type="InterPro" id="IPR043129">
    <property type="entry name" value="ATPase_NBD"/>
</dbReference>
<dbReference type="OrthoDB" id="9805576at2"/>
<evidence type="ECO:0000259" key="10">
    <source>
        <dbReference type="Pfam" id="PF02782"/>
    </source>
</evidence>
<reference evidence="11 12" key="1">
    <citation type="submission" date="2014-01" db="EMBL/GenBank/DDBJ databases">
        <title>Genome sequencing of Thermotog hypogea.</title>
        <authorList>
            <person name="Zhang X."/>
            <person name="Alvare G."/>
            <person name="Fristensky B."/>
            <person name="Chen L."/>
            <person name="Suen T."/>
            <person name="Chen Q."/>
            <person name="Ma K."/>
        </authorList>
    </citation>
    <scope>NUCLEOTIDE SEQUENCE [LARGE SCALE GENOMIC DNA]</scope>
    <source>
        <strain evidence="11 12">DSM 11164</strain>
    </source>
</reference>
<dbReference type="Proteomes" id="UP000077469">
    <property type="component" value="Chromosome"/>
</dbReference>
<sequence>MEDKGFILSVDQSTAGTKAFLFDTKLNLVAKATKNHKQYYPMPGWVEHDPIEIVKRTYEACHEVLHSVPKGKVLAVSVTNQRETIVVWDGGGTPLYNAVVWQCQRGKEICESLRNKGYADIVRDKTGLLIDPYFSASKITWLVKNVKEVKEKLLEGDSYVGTVDSWLVWNLTKGKAHVTDYSNASRTLLLNINTLKWDEELIDIFEISGIRLPALVDSDYVVGYTDLDGILPHAVPILGIMGDSSASLYGQLGFDLGNTKATYGTGTSIMINVKDTKPRLKSGVLSVGWSQEGKVDFVVEGNIHSSGDTIKWLVEQMGLASSAEEIERLAVSVEDNDGVYLVPAFVGLGAPYWENDARALICGMSRRTNKSHIARAAIESIAYQVYDLFTALCEEAGVTPRELRADGGATKNTFLMQFQADILNVPVAVNKFEDCSALGVALLAAKKMGVIDPRNFEVERTYYYPKMREVDREKCIRGWKEAVQRAILRV</sequence>
<evidence type="ECO:0000259" key="9">
    <source>
        <dbReference type="Pfam" id="PF00370"/>
    </source>
</evidence>
<dbReference type="PIRSF" id="PIRSF000538">
    <property type="entry name" value="GlpK"/>
    <property type="match status" value="1"/>
</dbReference>
<keyword evidence="5" id="KW-0319">Glycerol metabolism</keyword>
<evidence type="ECO:0000256" key="7">
    <source>
        <dbReference type="ARBA" id="ARBA00043149"/>
    </source>
</evidence>
<dbReference type="GO" id="GO:0005829">
    <property type="term" value="C:cytosol"/>
    <property type="evidence" value="ECO:0007669"/>
    <property type="project" value="TreeGrafter"/>
</dbReference>
<evidence type="ECO:0000256" key="5">
    <source>
        <dbReference type="ARBA" id="ARBA00022798"/>
    </source>
</evidence>